<accession>A0A914XN68</accession>
<dbReference type="SMART" id="SM00015">
    <property type="entry name" value="IQ"/>
    <property type="match status" value="2"/>
</dbReference>
<protein>
    <submittedName>
        <fullName evidence="2">IQ calmodulin-binding motif-containing protein 1</fullName>
    </submittedName>
</protein>
<sequence length="540" mass="62530">MSAVAKNIADKLKSAKYNAVPTILLETKDLVDRQDVMRKYGLSSRLRSCLKHDYLKVDGTWKTATEIARLALSSCSMSKPPDSIGAAEVATGYVELLANIRREWLYEEANDRKTYLENCFGAVCALATTLFATFKPAFISFISHPLLPDLFKLPPKKNFSALDRYFLRLIADSSKMTPVAWSSLSRSHLFEIFETLVRRLDHSETNNVIAEYCVSIILFAVEATPLELTAIRNQFSSLGTVLKIWEKKGFDRKLSTLKQYLEDNSPESIHLLKLQKAAAKIQAAWRGHKTRNRLKKMKNGVILFQRLYRIRQDDQRQQLTKTLQAQEDKITKALADIQLSRRYMQKRFNTIASLHRSKVDKFLALEADAYATKIQAAYRGYRMRVWYKRRWRIRNRLLEWPGLTVQQRELLQGEIDRKLEAHKRITSVDSLPSLERQRALHDQVQALLGENLQQRRQQLSDYQQRELTLTHIKRDVDLLEGAPQLADIQAQDLFLFRTASRPAAMIALLYHQKMLAQVNRPWWKTDTDEIDKLLPLPKSQ</sequence>
<proteinExistence type="predicted"/>
<dbReference type="PANTHER" id="PTHR15673:SF2">
    <property type="entry name" value="IQ CALMODULIN-BINDING MOTIF-CONTAINING PROTEIN 1"/>
    <property type="match status" value="1"/>
</dbReference>
<keyword evidence="1" id="KW-1185">Reference proteome</keyword>
<dbReference type="PANTHER" id="PTHR15673">
    <property type="entry name" value="IQ CALMODULIN-BINDING MOTIF CONTAINING PROTEIN 1"/>
    <property type="match status" value="1"/>
</dbReference>
<dbReference type="GO" id="GO:0005516">
    <property type="term" value="F:calmodulin binding"/>
    <property type="evidence" value="ECO:0007669"/>
    <property type="project" value="InterPro"/>
</dbReference>
<dbReference type="WBParaSite" id="PSAMB.scaffold96size80756.g1802.t1">
    <property type="protein sequence ID" value="PSAMB.scaffold96size80756.g1802.t1"/>
    <property type="gene ID" value="PSAMB.scaffold96size80756.g1802"/>
</dbReference>
<dbReference type="InterPro" id="IPR000048">
    <property type="entry name" value="IQ_motif_EF-hand-BS"/>
</dbReference>
<dbReference type="Gene3D" id="1.20.5.190">
    <property type="match status" value="1"/>
</dbReference>
<dbReference type="Pfam" id="PF00612">
    <property type="entry name" value="IQ"/>
    <property type="match status" value="2"/>
</dbReference>
<evidence type="ECO:0000313" key="2">
    <source>
        <dbReference type="WBParaSite" id="PSAMB.scaffold96size80756.g1802.t1"/>
    </source>
</evidence>
<dbReference type="Proteomes" id="UP000887566">
    <property type="component" value="Unplaced"/>
</dbReference>
<dbReference type="GO" id="GO:0005929">
    <property type="term" value="C:cilium"/>
    <property type="evidence" value="ECO:0007669"/>
    <property type="project" value="TreeGrafter"/>
</dbReference>
<dbReference type="InterPro" id="IPR028765">
    <property type="entry name" value="IQCB1"/>
</dbReference>
<name>A0A914XN68_9BILA</name>
<dbReference type="PROSITE" id="PS50096">
    <property type="entry name" value="IQ"/>
    <property type="match status" value="2"/>
</dbReference>
<organism evidence="1 2">
    <name type="scientific">Plectus sambesii</name>
    <dbReference type="NCBI Taxonomy" id="2011161"/>
    <lineage>
        <taxon>Eukaryota</taxon>
        <taxon>Metazoa</taxon>
        <taxon>Ecdysozoa</taxon>
        <taxon>Nematoda</taxon>
        <taxon>Chromadorea</taxon>
        <taxon>Plectida</taxon>
        <taxon>Plectina</taxon>
        <taxon>Plectoidea</taxon>
        <taxon>Plectidae</taxon>
        <taxon>Plectus</taxon>
    </lineage>
</organism>
<evidence type="ECO:0000313" key="1">
    <source>
        <dbReference type="Proteomes" id="UP000887566"/>
    </source>
</evidence>
<reference evidence="2" key="1">
    <citation type="submission" date="2022-11" db="UniProtKB">
        <authorList>
            <consortium name="WormBaseParasite"/>
        </authorList>
    </citation>
    <scope>IDENTIFICATION</scope>
</reference>
<dbReference type="GO" id="GO:0060271">
    <property type="term" value="P:cilium assembly"/>
    <property type="evidence" value="ECO:0007669"/>
    <property type="project" value="InterPro"/>
</dbReference>
<dbReference type="AlphaFoldDB" id="A0A914XN68"/>